<dbReference type="RefSeq" id="WP_110806495.1">
    <property type="nucleotide sequence ID" value="NZ_QJTK01000012.1"/>
</dbReference>
<dbReference type="Gene3D" id="2.60.120.380">
    <property type="match status" value="1"/>
</dbReference>
<dbReference type="EMBL" id="QJTK01000012">
    <property type="protein sequence ID" value="PYF08650.1"/>
    <property type="molecule type" value="Genomic_DNA"/>
</dbReference>
<organism evidence="2 3">
    <name type="scientific">Rhodobacter viridis</name>
    <dbReference type="NCBI Taxonomy" id="1054202"/>
    <lineage>
        <taxon>Bacteria</taxon>
        <taxon>Pseudomonadati</taxon>
        <taxon>Pseudomonadota</taxon>
        <taxon>Alphaproteobacteria</taxon>
        <taxon>Rhodobacterales</taxon>
        <taxon>Rhodobacter group</taxon>
        <taxon>Rhodobacter</taxon>
    </lineage>
</organism>
<dbReference type="Proteomes" id="UP000247727">
    <property type="component" value="Unassembled WGS sequence"/>
</dbReference>
<gene>
    <name evidence="2" type="ORF">C8J30_11267</name>
</gene>
<sequence>MPRSKLLPSVALATALLAPPAALAEEGPAIPLPSESLVPGILVSGSLGGDDTVRYSLSGAQGQVLSVDLNGPGMLPDFLIREATKSEVLFLSSQAAAPVADLALPQPGDYEIEVFLNRAFARQGKAFDYDLAVGLNPPDFADGLAGGPDWWQVNEGQVLTMRAGPSERFTPVGVAEGGAVGRNKGCHMNMGTRWCDLRLVGSGLRGWLPGAELSETAAPIAPEMPEGGPKGNGESFDATGTFPCATDPAAPTHACPFGVIRAGAGNAGVWVALGNGAERYFLFEGGKLVDSDAASKPVLKQIEDLMKIEAGRERFEMPAAVVTGG</sequence>
<evidence type="ECO:0008006" key="4">
    <source>
        <dbReference type="Google" id="ProtNLM"/>
    </source>
</evidence>
<proteinExistence type="predicted"/>
<protein>
    <recommendedName>
        <fullName evidence="4">SH3 domain-containing protein</fullName>
    </recommendedName>
</protein>
<feature type="chain" id="PRO_5016383161" description="SH3 domain-containing protein" evidence="1">
    <location>
        <begin position="25"/>
        <end position="325"/>
    </location>
</feature>
<name>A0A318TXK9_9RHOB</name>
<dbReference type="OrthoDB" id="964913at2"/>
<keyword evidence="3" id="KW-1185">Reference proteome</keyword>
<evidence type="ECO:0000256" key="1">
    <source>
        <dbReference type="SAM" id="SignalP"/>
    </source>
</evidence>
<accession>A0A318TXK9</accession>
<reference evidence="2 3" key="1">
    <citation type="submission" date="2018-06" db="EMBL/GenBank/DDBJ databases">
        <title>Genomic Encyclopedia of Type Strains, Phase III (KMG-III): the genomes of soil and plant-associated and newly described type strains.</title>
        <authorList>
            <person name="Whitman W."/>
        </authorList>
    </citation>
    <scope>NUCLEOTIDE SEQUENCE [LARGE SCALE GENOMIC DNA]</scope>
    <source>
        <strain evidence="2 3">JA737</strain>
    </source>
</reference>
<dbReference type="AlphaFoldDB" id="A0A318TXK9"/>
<comment type="caution">
    <text evidence="2">The sequence shown here is derived from an EMBL/GenBank/DDBJ whole genome shotgun (WGS) entry which is preliminary data.</text>
</comment>
<keyword evidence="1" id="KW-0732">Signal</keyword>
<evidence type="ECO:0000313" key="3">
    <source>
        <dbReference type="Proteomes" id="UP000247727"/>
    </source>
</evidence>
<evidence type="ECO:0000313" key="2">
    <source>
        <dbReference type="EMBL" id="PYF08650.1"/>
    </source>
</evidence>
<feature type="signal peptide" evidence="1">
    <location>
        <begin position="1"/>
        <end position="24"/>
    </location>
</feature>